<feature type="domain" description="AMP-dependent synthetase/ligase" evidence="3">
    <location>
        <begin position="103"/>
        <end position="229"/>
    </location>
</feature>
<dbReference type="Pfam" id="PF00501">
    <property type="entry name" value="AMP-binding"/>
    <property type="match status" value="1"/>
</dbReference>
<protein>
    <submittedName>
        <fullName evidence="6">L-aminoadipate-semialdehyde dehydrogenase large subunit</fullName>
    </submittedName>
</protein>
<dbReference type="InterPro" id="IPR009081">
    <property type="entry name" value="PP-bd_ACP"/>
</dbReference>
<evidence type="ECO:0000259" key="3">
    <source>
        <dbReference type="Pfam" id="PF00501"/>
    </source>
</evidence>
<keyword evidence="2" id="KW-0597">Phosphoprotein</keyword>
<dbReference type="InterPro" id="IPR013120">
    <property type="entry name" value="FAR_NAD-bd"/>
</dbReference>
<dbReference type="Pfam" id="PF00550">
    <property type="entry name" value="PP-binding"/>
    <property type="match status" value="1"/>
</dbReference>
<reference evidence="6 7" key="1">
    <citation type="submission" date="2016-03" db="EMBL/GenBank/DDBJ databases">
        <title>Whole genome sequencing of Grifola frondosa 9006-11.</title>
        <authorList>
            <person name="Min B."/>
            <person name="Park H."/>
            <person name="Kim J.-G."/>
            <person name="Cho H."/>
            <person name="Oh Y.-L."/>
            <person name="Kong W.-S."/>
            <person name="Choi I.-G."/>
        </authorList>
    </citation>
    <scope>NUCLEOTIDE SEQUENCE [LARGE SCALE GENOMIC DNA]</scope>
    <source>
        <strain evidence="6 7">9006-11</strain>
    </source>
</reference>
<dbReference type="PROSITE" id="PS00012">
    <property type="entry name" value="PHOSPHOPANTETHEINE"/>
    <property type="match status" value="1"/>
</dbReference>
<keyword evidence="1" id="KW-0596">Phosphopantetheine</keyword>
<dbReference type="SUPFAM" id="SSF47336">
    <property type="entry name" value="ACP-like"/>
    <property type="match status" value="1"/>
</dbReference>
<dbReference type="InterPro" id="IPR000873">
    <property type="entry name" value="AMP-dep_synth/lig_dom"/>
</dbReference>
<gene>
    <name evidence="6" type="primary">LYS2_1</name>
    <name evidence="6" type="ORF">A0H81_02448</name>
</gene>
<dbReference type="Gene3D" id="1.10.1200.10">
    <property type="entry name" value="ACP-like"/>
    <property type="match status" value="1"/>
</dbReference>
<dbReference type="InterPro" id="IPR020845">
    <property type="entry name" value="AMP-binding_CS"/>
</dbReference>
<dbReference type="Pfam" id="PF07993">
    <property type="entry name" value="NAD_binding_4"/>
    <property type="match status" value="1"/>
</dbReference>
<sequence>MRSRVTKDFYAHDKGMMTTLHIVKPPRITLMSQPSSPLLPDSFIRFCDHGSDEVFCWIAETDSEHPNVLRKTRLELIQDAMGIAIHFTDCGIPRRQLGSPPMNVCMLTRNSYAAFAAFLGLSLSRCAPVLISPRLGLEAVVELVRASQSRYILVDASQSDVASSVQAQVPDLSIISLSDSINSVDNSTLKPWFTDSESDLESEMDSVVYYLHTSGSTGRPKLIPETHRKCGIPDAYVPYRRARLSHPVPDRRTMCAVIIESNQPATGERFCRLLDRFPSAICVVPPVILEEIVHGGPPLLKTLASAHRVLYAGAALSQTVGEELANFGVKLLSAFGTTETGQLTVTDVASEDPHDWPYVRFIDPSQLHLVPVPDSDDLHRLVPGRFLPANLVNQDDPIGFSTGDLWKPHPTKSGLWTHTGRRGSVTVLSNGEKTDNEQIESLIAKDPLIHHVMVFGEGRFQNGVIILPRAFAAPEEVLRSVWPTIEHTNSVIPQHSKLVRELVLVADPQRRFALSDKGTVRRQETLAIYAEEIQNAYAKLENGTIIGKLPEEGDEDGTLRYIRGVVKDVLGKKVEDHVDLFAIGMDSLAAMNARTHLIPLWNLRPRSTELPRNILYHYPTISALHNFLTSPSAPHRGSDLREHLTTRVLETGTFVSHSGRADKGHDPDGLVILLTGSTGHLAAKRCLLFFAHRQRRNMDDPTILDEYASKMTFWNAHFDREDLGLTHDALEDVRYNVTHIVHCAWDVNFNHVLSHFVDTQLAGLYNLINLSLSSHRATCPRILFMSSTAAVANYSGPEDVVPELPHDDTALPLDQGYAQAKYLAERLLIKASEERDLPVTIVRAGQLSGSTVSGAWNPSEHMPILLRSSLILGKIPDHLPDARWTPTDIAAQVLLDILLHDTEADSKRLVVRHIDNALVLPGPTLVHWLVDASNGSLQSISVDAWLRAIRESPLDDIPAKRLLDFFEIWLRNDNKQLRLPLSLEKTRSVSRSLNSAQITPELVTKYFEYVQTVHT</sequence>
<name>A0A1C7MTN6_GRIFR</name>
<dbReference type="OrthoDB" id="429813at2759"/>
<proteinExistence type="predicted"/>
<dbReference type="Proteomes" id="UP000092993">
    <property type="component" value="Unassembled WGS sequence"/>
</dbReference>
<dbReference type="SUPFAM" id="SSF56801">
    <property type="entry name" value="Acetyl-CoA synthetase-like"/>
    <property type="match status" value="1"/>
</dbReference>
<dbReference type="STRING" id="5627.A0A1C7MTN6"/>
<dbReference type="InterPro" id="IPR051414">
    <property type="entry name" value="Adenylate-forming_Reductase"/>
</dbReference>
<dbReference type="AlphaFoldDB" id="A0A1C7MTN6"/>
<evidence type="ECO:0000313" key="7">
    <source>
        <dbReference type="Proteomes" id="UP000092993"/>
    </source>
</evidence>
<dbReference type="EMBL" id="LUGG01000002">
    <property type="protein sequence ID" value="OBZ78304.1"/>
    <property type="molecule type" value="Genomic_DNA"/>
</dbReference>
<evidence type="ECO:0000259" key="4">
    <source>
        <dbReference type="Pfam" id="PF00550"/>
    </source>
</evidence>
<evidence type="ECO:0000256" key="1">
    <source>
        <dbReference type="ARBA" id="ARBA00022450"/>
    </source>
</evidence>
<keyword evidence="7" id="KW-1185">Reference proteome</keyword>
<comment type="caution">
    <text evidence="6">The sequence shown here is derived from an EMBL/GenBank/DDBJ whole genome shotgun (WGS) entry which is preliminary data.</text>
</comment>
<dbReference type="Pfam" id="PF23562">
    <property type="entry name" value="AMP-binding_C_3"/>
    <property type="match status" value="1"/>
</dbReference>
<dbReference type="PANTHER" id="PTHR43439:SF2">
    <property type="entry name" value="ENZYME, PUTATIVE (JCVI)-RELATED"/>
    <property type="match status" value="1"/>
</dbReference>
<dbReference type="Gene3D" id="3.40.50.12780">
    <property type="entry name" value="N-terminal domain of ligase-like"/>
    <property type="match status" value="2"/>
</dbReference>
<accession>A0A1C7MTN6</accession>
<feature type="domain" description="Thioester reductase (TE)" evidence="5">
    <location>
        <begin position="700"/>
        <end position="893"/>
    </location>
</feature>
<dbReference type="InterPro" id="IPR036291">
    <property type="entry name" value="NAD(P)-bd_dom_sf"/>
</dbReference>
<dbReference type="SUPFAM" id="SSF51735">
    <property type="entry name" value="NAD(P)-binding Rossmann-fold domains"/>
    <property type="match status" value="1"/>
</dbReference>
<evidence type="ECO:0000256" key="2">
    <source>
        <dbReference type="ARBA" id="ARBA00022553"/>
    </source>
</evidence>
<dbReference type="InterPro" id="IPR006162">
    <property type="entry name" value="Ppantetheine_attach_site"/>
</dbReference>
<evidence type="ECO:0000313" key="6">
    <source>
        <dbReference type="EMBL" id="OBZ78304.1"/>
    </source>
</evidence>
<organism evidence="6 7">
    <name type="scientific">Grifola frondosa</name>
    <name type="common">Maitake</name>
    <name type="synonym">Polyporus frondosus</name>
    <dbReference type="NCBI Taxonomy" id="5627"/>
    <lineage>
        <taxon>Eukaryota</taxon>
        <taxon>Fungi</taxon>
        <taxon>Dikarya</taxon>
        <taxon>Basidiomycota</taxon>
        <taxon>Agaricomycotina</taxon>
        <taxon>Agaricomycetes</taxon>
        <taxon>Polyporales</taxon>
        <taxon>Grifolaceae</taxon>
        <taxon>Grifola</taxon>
    </lineage>
</organism>
<feature type="domain" description="Carrier" evidence="4">
    <location>
        <begin position="561"/>
        <end position="597"/>
    </location>
</feature>
<evidence type="ECO:0000259" key="5">
    <source>
        <dbReference type="Pfam" id="PF07993"/>
    </source>
</evidence>
<dbReference type="InterPro" id="IPR042099">
    <property type="entry name" value="ANL_N_sf"/>
</dbReference>
<dbReference type="PROSITE" id="PS00455">
    <property type="entry name" value="AMP_BINDING"/>
    <property type="match status" value="1"/>
</dbReference>
<dbReference type="Gene3D" id="3.40.50.720">
    <property type="entry name" value="NAD(P)-binding Rossmann-like Domain"/>
    <property type="match status" value="1"/>
</dbReference>
<dbReference type="InterPro" id="IPR036736">
    <property type="entry name" value="ACP-like_sf"/>
</dbReference>
<dbReference type="PANTHER" id="PTHR43439">
    <property type="entry name" value="PHENYLACETATE-COENZYME A LIGASE"/>
    <property type="match status" value="1"/>
</dbReference>
<dbReference type="OMA" id="VHNAWLL"/>